<dbReference type="PROSITE" id="PS50089">
    <property type="entry name" value="ZF_RING_2"/>
    <property type="match status" value="1"/>
</dbReference>
<keyword evidence="11" id="KW-0256">Endoplasmic reticulum</keyword>
<dbReference type="EC" id="2.3.2.27" evidence="5"/>
<reference evidence="19" key="2">
    <citation type="journal article" date="2022" name="Elife">
        <title>Obligate sexual reproduction of a homothallic fungus closely related to the Cryptococcus pathogenic species complex.</title>
        <authorList>
            <person name="Passer A.R."/>
            <person name="Clancey S.A."/>
            <person name="Shea T."/>
            <person name="David-Palma M."/>
            <person name="Averette A.F."/>
            <person name="Boekhout T."/>
            <person name="Porcel B.M."/>
            <person name="Nowrousian M."/>
            <person name="Cuomo C.A."/>
            <person name="Sun S."/>
            <person name="Heitman J."/>
            <person name="Coelho M.A."/>
        </authorList>
    </citation>
    <scope>NUCLEOTIDE SEQUENCE</scope>
    <source>
        <strain evidence="19">CBS 7841</strain>
    </source>
</reference>
<dbReference type="GO" id="GO:0005789">
    <property type="term" value="C:endoplasmic reticulum membrane"/>
    <property type="evidence" value="ECO:0007669"/>
    <property type="project" value="UniProtKB-SubCell"/>
</dbReference>
<evidence type="ECO:0000256" key="4">
    <source>
        <dbReference type="ARBA" id="ARBA00010089"/>
    </source>
</evidence>
<evidence type="ECO:0000256" key="6">
    <source>
        <dbReference type="ARBA" id="ARBA00022679"/>
    </source>
</evidence>
<feature type="transmembrane region" description="Helical" evidence="17">
    <location>
        <begin position="76"/>
        <end position="97"/>
    </location>
</feature>
<feature type="region of interest" description="Disordered" evidence="16">
    <location>
        <begin position="404"/>
        <end position="434"/>
    </location>
</feature>
<feature type="region of interest" description="Disordered" evidence="16">
    <location>
        <begin position="693"/>
        <end position="721"/>
    </location>
</feature>
<dbReference type="Pfam" id="PF12678">
    <property type="entry name" value="zf-rbx1"/>
    <property type="match status" value="1"/>
</dbReference>
<name>A0AAJ8M134_9TREE</name>
<comment type="subcellular location">
    <subcellularLocation>
        <location evidence="2">Endoplasmic reticulum membrane</location>
        <topology evidence="2">Multi-pass membrane protein</topology>
    </subcellularLocation>
</comment>
<dbReference type="InterPro" id="IPR001841">
    <property type="entry name" value="Znf_RING"/>
</dbReference>
<dbReference type="Pfam" id="PF25563">
    <property type="entry name" value="TPR_SYVN1_N"/>
    <property type="match status" value="1"/>
</dbReference>
<dbReference type="KEGG" id="cdep:91086630"/>
<feature type="compositionally biased region" description="Low complexity" evidence="16">
    <location>
        <begin position="466"/>
        <end position="490"/>
    </location>
</feature>
<comment type="similarity">
    <text evidence="4">Belongs to the HRD1 family.</text>
</comment>
<dbReference type="GO" id="GO:0043161">
    <property type="term" value="P:proteasome-mediated ubiquitin-dependent protein catabolic process"/>
    <property type="evidence" value="ECO:0007669"/>
    <property type="project" value="TreeGrafter"/>
</dbReference>
<organism evidence="19 20">
    <name type="scientific">Cryptococcus depauperatus CBS 7841</name>
    <dbReference type="NCBI Taxonomy" id="1295531"/>
    <lineage>
        <taxon>Eukaryota</taxon>
        <taxon>Fungi</taxon>
        <taxon>Dikarya</taxon>
        <taxon>Basidiomycota</taxon>
        <taxon>Agaricomycotina</taxon>
        <taxon>Tremellomycetes</taxon>
        <taxon>Tremellales</taxon>
        <taxon>Cryptococcaceae</taxon>
        <taxon>Cryptococcus</taxon>
    </lineage>
</organism>
<keyword evidence="8" id="KW-0479">Metal-binding</keyword>
<sequence length="721" mass="80386">MARRFALYGLVSTVIAFCVVSSALRSRANFYAAMVSIGKSSGSIMLRTIEYERLWERLWIFTTESLLAMAIFRDDFSMSFLFMYGVLIFMRCFHWITADRMDQIPPPGPPRLFHVRISSIVSILMVSDFLFIFYSLEKILKEGASAIVIFAAEFLILQASMAGTAARYAIGVIDFRRARGQEDAPPWEAKSMYLFYVDLVVDFLKLSTYLMFFAVILMNYGLPLHILRDVYMTLNSFISRIRDLVRYRRATRDMDSQYPDATEEELERNGDTTCIICREEMITRAQRETNGIPIDESGPNETPKKLVCGHIFHFHCLRSWLERQQKCPTCRRDVLHSRPPPRANDIQNLVPPEILAHMADQPAAPAPAQNAQVAPAATQTPIVQDMRHHFDDFFQPRDVAHDHLPERSSVTDNPQTTRIPTPSMTSNNRETAGQTVQRSIWGGPVTIGKFVPAPLGSVPRMPARPSLSSANHSSHASSSAQRQRFSQLSSDTSRDTQNQALPLASPLASSSPVASGSTTPFHSNPPTVFTHTGTARPNSQNLENDGDNVRRQAAEAALRRLGSNGNSYVKAGGSDSTFPAHEESSSSKKGKQKAEEPTIFIDEWNTPSKVYARLSSPHSTTTSDTHVNVYPTTGLLDLSQSISALAQGIERTPDGARKGLEKRLELLARVDEQIWGLIGELTRLKSKWEMQDGLENTGGLSQPATDLAPSATYDQDEYVES</sequence>
<evidence type="ECO:0000256" key="9">
    <source>
        <dbReference type="ARBA" id="ARBA00022771"/>
    </source>
</evidence>
<evidence type="ECO:0000256" key="3">
    <source>
        <dbReference type="ARBA" id="ARBA00004906"/>
    </source>
</evidence>
<evidence type="ECO:0000256" key="13">
    <source>
        <dbReference type="ARBA" id="ARBA00022989"/>
    </source>
</evidence>
<keyword evidence="20" id="KW-1185">Reference proteome</keyword>
<dbReference type="SUPFAM" id="SSF57850">
    <property type="entry name" value="RING/U-box"/>
    <property type="match status" value="1"/>
</dbReference>
<evidence type="ECO:0000256" key="5">
    <source>
        <dbReference type="ARBA" id="ARBA00012483"/>
    </source>
</evidence>
<evidence type="ECO:0000256" key="10">
    <source>
        <dbReference type="ARBA" id="ARBA00022786"/>
    </source>
</evidence>
<accession>A0AAJ8M134</accession>
<comment type="pathway">
    <text evidence="3">Protein modification; protein ubiquitination.</text>
</comment>
<keyword evidence="12" id="KW-0862">Zinc</keyword>
<keyword evidence="9 15" id="KW-0863">Zinc-finger</keyword>
<dbReference type="Proteomes" id="UP000094043">
    <property type="component" value="Chromosome 3"/>
</dbReference>
<feature type="compositionally biased region" description="Polar residues" evidence="16">
    <location>
        <begin position="518"/>
        <end position="543"/>
    </location>
</feature>
<evidence type="ECO:0000259" key="18">
    <source>
        <dbReference type="PROSITE" id="PS50089"/>
    </source>
</evidence>
<feature type="transmembrane region" description="Helical" evidence="17">
    <location>
        <begin position="148"/>
        <end position="173"/>
    </location>
</feature>
<dbReference type="InterPro" id="IPR013083">
    <property type="entry name" value="Znf_RING/FYVE/PHD"/>
</dbReference>
<dbReference type="CDD" id="cd16479">
    <property type="entry name" value="RING-H2_synoviolin"/>
    <property type="match status" value="1"/>
</dbReference>
<evidence type="ECO:0000256" key="15">
    <source>
        <dbReference type="PROSITE-ProRule" id="PRU00175"/>
    </source>
</evidence>
<evidence type="ECO:0000256" key="14">
    <source>
        <dbReference type="ARBA" id="ARBA00023136"/>
    </source>
</evidence>
<proteinExistence type="inferred from homology"/>
<gene>
    <name evidence="19" type="ORF">L203_102418</name>
</gene>
<feature type="transmembrane region" description="Helical" evidence="17">
    <location>
        <begin position="5"/>
        <end position="24"/>
    </location>
</feature>
<dbReference type="SMART" id="SM00184">
    <property type="entry name" value="RING"/>
    <property type="match status" value="1"/>
</dbReference>
<feature type="domain" description="RING-type" evidence="18">
    <location>
        <begin position="274"/>
        <end position="331"/>
    </location>
</feature>
<dbReference type="PANTHER" id="PTHR22763:SF184">
    <property type="entry name" value="E3 UBIQUITIN-PROTEIN LIGASE SYNOVIOLIN"/>
    <property type="match status" value="1"/>
</dbReference>
<dbReference type="GO" id="GO:0036503">
    <property type="term" value="P:ERAD pathway"/>
    <property type="evidence" value="ECO:0007669"/>
    <property type="project" value="TreeGrafter"/>
</dbReference>
<feature type="transmembrane region" description="Helical" evidence="17">
    <location>
        <begin position="193"/>
        <end position="218"/>
    </location>
</feature>
<dbReference type="PANTHER" id="PTHR22763">
    <property type="entry name" value="RING ZINC FINGER PROTEIN"/>
    <property type="match status" value="1"/>
</dbReference>
<dbReference type="Gene3D" id="3.30.40.10">
    <property type="entry name" value="Zinc/RING finger domain, C3HC4 (zinc finger)"/>
    <property type="match status" value="1"/>
</dbReference>
<evidence type="ECO:0000256" key="17">
    <source>
        <dbReference type="SAM" id="Phobius"/>
    </source>
</evidence>
<evidence type="ECO:0000256" key="7">
    <source>
        <dbReference type="ARBA" id="ARBA00022692"/>
    </source>
</evidence>
<feature type="region of interest" description="Disordered" evidence="16">
    <location>
        <begin position="456"/>
        <end position="547"/>
    </location>
</feature>
<dbReference type="InterPro" id="IPR024766">
    <property type="entry name" value="Znf_RING_H2"/>
</dbReference>
<dbReference type="InterPro" id="IPR050731">
    <property type="entry name" value="HRD1_E3_ubiq-ligases"/>
</dbReference>
<dbReference type="GeneID" id="91086630"/>
<evidence type="ECO:0000256" key="1">
    <source>
        <dbReference type="ARBA" id="ARBA00000900"/>
    </source>
</evidence>
<reference evidence="19" key="3">
    <citation type="submission" date="2024-01" db="EMBL/GenBank/DDBJ databases">
        <authorList>
            <person name="Coelho M.A."/>
            <person name="David-Palma M."/>
            <person name="Shea T."/>
            <person name="Sun S."/>
            <person name="Cuomo C.A."/>
            <person name="Heitman J."/>
        </authorList>
    </citation>
    <scope>NUCLEOTIDE SEQUENCE</scope>
    <source>
        <strain evidence="19">CBS 7841</strain>
    </source>
</reference>
<evidence type="ECO:0000256" key="11">
    <source>
        <dbReference type="ARBA" id="ARBA00022824"/>
    </source>
</evidence>
<evidence type="ECO:0000256" key="2">
    <source>
        <dbReference type="ARBA" id="ARBA00004477"/>
    </source>
</evidence>
<keyword evidence="7 17" id="KW-0812">Transmembrane</keyword>
<comment type="catalytic activity">
    <reaction evidence="1">
        <text>S-ubiquitinyl-[E2 ubiquitin-conjugating enzyme]-L-cysteine + [acceptor protein]-L-lysine = [E2 ubiquitin-conjugating enzyme]-L-cysteine + N(6)-ubiquitinyl-[acceptor protein]-L-lysine.</text>
        <dbReference type="EC" id="2.3.2.27"/>
    </reaction>
</comment>
<feature type="transmembrane region" description="Helical" evidence="17">
    <location>
        <begin position="117"/>
        <end position="136"/>
    </location>
</feature>
<feature type="compositionally biased region" description="Basic and acidic residues" evidence="16">
    <location>
        <begin position="580"/>
        <end position="596"/>
    </location>
</feature>
<dbReference type="RefSeq" id="XP_066067941.1">
    <property type="nucleotide sequence ID" value="XM_066211844.1"/>
</dbReference>
<evidence type="ECO:0000313" key="20">
    <source>
        <dbReference type="Proteomes" id="UP000094043"/>
    </source>
</evidence>
<dbReference type="InterPro" id="IPR057992">
    <property type="entry name" value="TPR_SYVN1_N"/>
</dbReference>
<evidence type="ECO:0000256" key="8">
    <source>
        <dbReference type="ARBA" id="ARBA00022723"/>
    </source>
</evidence>
<dbReference type="AlphaFoldDB" id="A0AAJ8M134"/>
<evidence type="ECO:0000256" key="16">
    <source>
        <dbReference type="SAM" id="MobiDB-lite"/>
    </source>
</evidence>
<reference evidence="19" key="1">
    <citation type="submission" date="2016-06" db="EMBL/GenBank/DDBJ databases">
        <authorList>
            <person name="Cuomo C."/>
            <person name="Litvintseva A."/>
            <person name="Heitman J."/>
            <person name="Chen Y."/>
            <person name="Sun S."/>
            <person name="Springer D."/>
            <person name="Dromer F."/>
            <person name="Young S."/>
            <person name="Zeng Q."/>
            <person name="Chapman S."/>
            <person name="Gujja S."/>
            <person name="Saif S."/>
            <person name="Birren B."/>
        </authorList>
    </citation>
    <scope>NUCLEOTIDE SEQUENCE</scope>
    <source>
        <strain evidence="19">CBS 7841</strain>
    </source>
</reference>
<dbReference type="EMBL" id="CP143786">
    <property type="protein sequence ID" value="WVN87241.1"/>
    <property type="molecule type" value="Genomic_DNA"/>
</dbReference>
<dbReference type="GO" id="GO:0061630">
    <property type="term" value="F:ubiquitin protein ligase activity"/>
    <property type="evidence" value="ECO:0007669"/>
    <property type="project" value="UniProtKB-EC"/>
</dbReference>
<dbReference type="InterPro" id="IPR058051">
    <property type="entry name" value="Znf_RING_synoviolin"/>
</dbReference>
<dbReference type="GO" id="GO:0008270">
    <property type="term" value="F:zinc ion binding"/>
    <property type="evidence" value="ECO:0007669"/>
    <property type="project" value="UniProtKB-KW"/>
</dbReference>
<protein>
    <recommendedName>
        <fullName evidence="5">RING-type E3 ubiquitin transferase</fullName>
        <ecNumber evidence="5">2.3.2.27</ecNumber>
    </recommendedName>
</protein>
<keyword evidence="14 17" id="KW-0472">Membrane</keyword>
<keyword evidence="6" id="KW-0808">Transferase</keyword>
<feature type="compositionally biased region" description="Low complexity" evidence="16">
    <location>
        <begin position="500"/>
        <end position="517"/>
    </location>
</feature>
<keyword evidence="13 17" id="KW-1133">Transmembrane helix</keyword>
<keyword evidence="10" id="KW-0833">Ubl conjugation pathway</keyword>
<feature type="compositionally biased region" description="Polar residues" evidence="16">
    <location>
        <begin position="408"/>
        <end position="434"/>
    </location>
</feature>
<feature type="region of interest" description="Disordered" evidence="16">
    <location>
        <begin position="560"/>
        <end position="599"/>
    </location>
</feature>
<evidence type="ECO:0000313" key="19">
    <source>
        <dbReference type="EMBL" id="WVN87241.1"/>
    </source>
</evidence>
<evidence type="ECO:0000256" key="12">
    <source>
        <dbReference type="ARBA" id="ARBA00022833"/>
    </source>
</evidence>